<protein>
    <submittedName>
        <fullName evidence="1">Uncharacterized protein</fullName>
    </submittedName>
</protein>
<accession>A0A392VHL3</accession>
<proteinExistence type="predicted"/>
<sequence>MTSMNLVGSVLPISQLKLWRRWVVKMVGGENSGSVEEGEEEERVDFHCNLHL</sequence>
<organism evidence="1 2">
    <name type="scientific">Trifolium medium</name>
    <dbReference type="NCBI Taxonomy" id="97028"/>
    <lineage>
        <taxon>Eukaryota</taxon>
        <taxon>Viridiplantae</taxon>
        <taxon>Streptophyta</taxon>
        <taxon>Embryophyta</taxon>
        <taxon>Tracheophyta</taxon>
        <taxon>Spermatophyta</taxon>
        <taxon>Magnoliopsida</taxon>
        <taxon>eudicotyledons</taxon>
        <taxon>Gunneridae</taxon>
        <taxon>Pentapetalae</taxon>
        <taxon>rosids</taxon>
        <taxon>fabids</taxon>
        <taxon>Fabales</taxon>
        <taxon>Fabaceae</taxon>
        <taxon>Papilionoideae</taxon>
        <taxon>50 kb inversion clade</taxon>
        <taxon>NPAAA clade</taxon>
        <taxon>Hologalegina</taxon>
        <taxon>IRL clade</taxon>
        <taxon>Trifolieae</taxon>
        <taxon>Trifolium</taxon>
    </lineage>
</organism>
<reference evidence="1 2" key="1">
    <citation type="journal article" date="2018" name="Front. Plant Sci.">
        <title>Red Clover (Trifolium pratense) and Zigzag Clover (T. medium) - A Picture of Genomic Similarities and Differences.</title>
        <authorList>
            <person name="Dluhosova J."/>
            <person name="Istvanek J."/>
            <person name="Nedelnik J."/>
            <person name="Repkova J."/>
        </authorList>
    </citation>
    <scope>NUCLEOTIDE SEQUENCE [LARGE SCALE GENOMIC DNA]</scope>
    <source>
        <strain evidence="2">cv. 10/8</strain>
        <tissue evidence="1">Leaf</tissue>
    </source>
</reference>
<dbReference type="AlphaFoldDB" id="A0A392VHL3"/>
<feature type="non-terminal residue" evidence="1">
    <location>
        <position position="52"/>
    </location>
</feature>
<dbReference type="EMBL" id="LXQA011136897">
    <property type="protein sequence ID" value="MCI86305.1"/>
    <property type="molecule type" value="Genomic_DNA"/>
</dbReference>
<evidence type="ECO:0000313" key="2">
    <source>
        <dbReference type="Proteomes" id="UP000265520"/>
    </source>
</evidence>
<evidence type="ECO:0000313" key="1">
    <source>
        <dbReference type="EMBL" id="MCI86305.1"/>
    </source>
</evidence>
<dbReference type="Proteomes" id="UP000265520">
    <property type="component" value="Unassembled WGS sequence"/>
</dbReference>
<comment type="caution">
    <text evidence="1">The sequence shown here is derived from an EMBL/GenBank/DDBJ whole genome shotgun (WGS) entry which is preliminary data.</text>
</comment>
<keyword evidence="2" id="KW-1185">Reference proteome</keyword>
<name>A0A392VHL3_9FABA</name>